<feature type="signal peptide" evidence="5">
    <location>
        <begin position="1"/>
        <end position="21"/>
    </location>
</feature>
<keyword evidence="4" id="KW-0804">Transcription</keyword>
<dbReference type="FunFam" id="1.10.10.10:FF:000001">
    <property type="entry name" value="LysR family transcriptional regulator"/>
    <property type="match status" value="1"/>
</dbReference>
<feature type="domain" description="HTH lysR-type" evidence="6">
    <location>
        <begin position="1"/>
        <end position="58"/>
    </location>
</feature>
<keyword evidence="3" id="KW-0238">DNA-binding</keyword>
<sequence length="302" mass="34069">MNIRVLRYFLAAASLPNLTSAAEFLHTTQPNLSRQLAELEDELGQSLFDRSQRKLKLTPQGEFLFKRARSIVDLFDRTRDELVHFEGLSGKIMITAGETCAFKYIAMALKRLQQESPKVVFEVISGHEPLIAEHLTSGVSQFGLFIGKVNTSPYVTLELNVEDRWGVICRKDSVLAGRDKVGPMDLKNLQLLGSLQAFKREEFTGWLGYAPEQLQLRGYFNLPSSAVLMVREKLGTLLCLEHVGGYESFDDLQFLPLDPPLTAKITLAWSRDTNLNLVCQRFLQHIKDINDELALKSEITAP</sequence>
<dbReference type="GO" id="GO:0003700">
    <property type="term" value="F:DNA-binding transcription factor activity"/>
    <property type="evidence" value="ECO:0007669"/>
    <property type="project" value="InterPro"/>
</dbReference>
<dbReference type="Pfam" id="PF03466">
    <property type="entry name" value="LysR_substrate"/>
    <property type="match status" value="1"/>
</dbReference>
<dbReference type="GO" id="GO:0003677">
    <property type="term" value="F:DNA binding"/>
    <property type="evidence" value="ECO:0007669"/>
    <property type="project" value="UniProtKB-KW"/>
</dbReference>
<dbReference type="PRINTS" id="PR00039">
    <property type="entry name" value="HTHLYSR"/>
</dbReference>
<dbReference type="Gene3D" id="1.10.10.10">
    <property type="entry name" value="Winged helix-like DNA-binding domain superfamily/Winged helix DNA-binding domain"/>
    <property type="match status" value="1"/>
</dbReference>
<evidence type="ECO:0000256" key="2">
    <source>
        <dbReference type="ARBA" id="ARBA00023015"/>
    </source>
</evidence>
<dbReference type="SUPFAM" id="SSF46785">
    <property type="entry name" value="Winged helix' DNA-binding domain"/>
    <property type="match status" value="1"/>
</dbReference>
<dbReference type="CDD" id="cd05466">
    <property type="entry name" value="PBP2_LTTR_substrate"/>
    <property type="match status" value="1"/>
</dbReference>
<evidence type="ECO:0000313" key="7">
    <source>
        <dbReference type="EMBL" id="MVX57449.1"/>
    </source>
</evidence>
<evidence type="ECO:0000259" key="6">
    <source>
        <dbReference type="PROSITE" id="PS50931"/>
    </source>
</evidence>
<keyword evidence="8" id="KW-1185">Reference proteome</keyword>
<dbReference type="Proteomes" id="UP000472580">
    <property type="component" value="Unassembled WGS sequence"/>
</dbReference>
<keyword evidence="2" id="KW-0805">Transcription regulation</keyword>
<comment type="similarity">
    <text evidence="1">Belongs to the LysR transcriptional regulatory family.</text>
</comment>
<comment type="caution">
    <text evidence="7">The sequence shown here is derived from an EMBL/GenBank/DDBJ whole genome shotgun (WGS) entry which is preliminary data.</text>
</comment>
<dbReference type="InterPro" id="IPR036390">
    <property type="entry name" value="WH_DNA-bd_sf"/>
</dbReference>
<gene>
    <name evidence="7" type="ORF">E5987_09600</name>
</gene>
<feature type="chain" id="PRO_5026827904" evidence="5">
    <location>
        <begin position="22"/>
        <end position="302"/>
    </location>
</feature>
<proteinExistence type="inferred from homology"/>
<dbReference type="Pfam" id="PF00126">
    <property type="entry name" value="HTH_1"/>
    <property type="match status" value="1"/>
</dbReference>
<dbReference type="InterPro" id="IPR000847">
    <property type="entry name" value="LysR_HTH_N"/>
</dbReference>
<accession>A0A6L6YKY1</accession>
<dbReference type="OrthoDB" id="8673707at2"/>
<dbReference type="PANTHER" id="PTHR30419:SF8">
    <property type="entry name" value="NITROGEN ASSIMILATION TRANSCRIPTIONAL ACTIVATOR-RELATED"/>
    <property type="match status" value="1"/>
</dbReference>
<dbReference type="InterPro" id="IPR050950">
    <property type="entry name" value="HTH-type_LysR_regulators"/>
</dbReference>
<dbReference type="Gene3D" id="3.40.190.290">
    <property type="match status" value="1"/>
</dbReference>
<dbReference type="EMBL" id="WSRP01000031">
    <property type="protein sequence ID" value="MVX57449.1"/>
    <property type="molecule type" value="Genomic_DNA"/>
</dbReference>
<dbReference type="InterPro" id="IPR036388">
    <property type="entry name" value="WH-like_DNA-bd_sf"/>
</dbReference>
<dbReference type="PANTHER" id="PTHR30419">
    <property type="entry name" value="HTH-TYPE TRANSCRIPTIONAL REGULATOR YBHD"/>
    <property type="match status" value="1"/>
</dbReference>
<dbReference type="AlphaFoldDB" id="A0A6L6YKY1"/>
<keyword evidence="5" id="KW-0732">Signal</keyword>
<protein>
    <submittedName>
        <fullName evidence="7">LysR family transcriptional regulator</fullName>
    </submittedName>
</protein>
<dbReference type="PROSITE" id="PS50931">
    <property type="entry name" value="HTH_LYSR"/>
    <property type="match status" value="1"/>
</dbReference>
<evidence type="ECO:0000256" key="4">
    <source>
        <dbReference type="ARBA" id="ARBA00023163"/>
    </source>
</evidence>
<dbReference type="GO" id="GO:0005829">
    <property type="term" value="C:cytosol"/>
    <property type="evidence" value="ECO:0007669"/>
    <property type="project" value="TreeGrafter"/>
</dbReference>
<evidence type="ECO:0000313" key="8">
    <source>
        <dbReference type="Proteomes" id="UP000472580"/>
    </source>
</evidence>
<evidence type="ECO:0000256" key="1">
    <source>
        <dbReference type="ARBA" id="ARBA00009437"/>
    </source>
</evidence>
<dbReference type="RefSeq" id="WP_160335872.1">
    <property type="nucleotide sequence ID" value="NZ_WSRP01000031.1"/>
</dbReference>
<evidence type="ECO:0000256" key="5">
    <source>
        <dbReference type="SAM" id="SignalP"/>
    </source>
</evidence>
<reference evidence="7 8" key="1">
    <citation type="submission" date="2019-12" db="EMBL/GenBank/DDBJ databases">
        <title>Microbes associate with the intestines of laboratory mice.</title>
        <authorList>
            <person name="Navarre W."/>
            <person name="Wong E."/>
        </authorList>
    </citation>
    <scope>NUCLEOTIDE SEQUENCE [LARGE SCALE GENOMIC DNA]</scope>
    <source>
        <strain evidence="7 8">NM82_D38</strain>
    </source>
</reference>
<dbReference type="InterPro" id="IPR005119">
    <property type="entry name" value="LysR_subst-bd"/>
</dbReference>
<evidence type="ECO:0000256" key="3">
    <source>
        <dbReference type="ARBA" id="ARBA00023125"/>
    </source>
</evidence>
<organism evidence="7 8">
    <name type="scientific">Parasutterella muris</name>
    <dbReference type="NCBI Taxonomy" id="2565572"/>
    <lineage>
        <taxon>Bacteria</taxon>
        <taxon>Pseudomonadati</taxon>
        <taxon>Pseudomonadota</taxon>
        <taxon>Betaproteobacteria</taxon>
        <taxon>Burkholderiales</taxon>
        <taxon>Sutterellaceae</taxon>
        <taxon>Parasutterella</taxon>
    </lineage>
</organism>
<name>A0A6L6YKY1_9BURK</name>
<dbReference type="SUPFAM" id="SSF53850">
    <property type="entry name" value="Periplasmic binding protein-like II"/>
    <property type="match status" value="1"/>
</dbReference>